<name>A0A6N9TG24_9HYPH</name>
<feature type="region of interest" description="Disordered" evidence="1">
    <location>
        <begin position="28"/>
        <end position="52"/>
    </location>
</feature>
<reference evidence="2 3" key="1">
    <citation type="submission" date="2020-01" db="EMBL/GenBank/DDBJ databases">
        <title>Jiella pacifica sp. nov.</title>
        <authorList>
            <person name="Xue Z."/>
            <person name="Zhu S."/>
            <person name="Chen J."/>
            <person name="Yang J."/>
        </authorList>
    </citation>
    <scope>NUCLEOTIDE SEQUENCE [LARGE SCALE GENOMIC DNA]</scope>
    <source>
        <strain evidence="2 3">40Bstr34</strain>
    </source>
</reference>
<dbReference type="AlphaFoldDB" id="A0A6N9TG24"/>
<comment type="caution">
    <text evidence="2">The sequence shown here is derived from an EMBL/GenBank/DDBJ whole genome shotgun (WGS) entry which is preliminary data.</text>
</comment>
<proteinExistence type="predicted"/>
<evidence type="ECO:0000313" key="3">
    <source>
        <dbReference type="Proteomes" id="UP000469011"/>
    </source>
</evidence>
<gene>
    <name evidence="2" type="ORF">GTK09_25765</name>
</gene>
<dbReference type="EMBL" id="JAAAMG010000040">
    <property type="protein sequence ID" value="NDW07818.1"/>
    <property type="molecule type" value="Genomic_DNA"/>
</dbReference>
<accession>A0A6N9TG24</accession>
<protein>
    <submittedName>
        <fullName evidence="2">Uncharacterized protein</fullName>
    </submittedName>
</protein>
<evidence type="ECO:0000256" key="1">
    <source>
        <dbReference type="SAM" id="MobiDB-lite"/>
    </source>
</evidence>
<organism evidence="2 3">
    <name type="scientific">Jiella pacifica</name>
    <dbReference type="NCBI Taxonomy" id="2696469"/>
    <lineage>
        <taxon>Bacteria</taxon>
        <taxon>Pseudomonadati</taxon>
        <taxon>Pseudomonadota</taxon>
        <taxon>Alphaproteobacteria</taxon>
        <taxon>Hyphomicrobiales</taxon>
        <taxon>Aurantimonadaceae</taxon>
        <taxon>Jiella</taxon>
    </lineage>
</organism>
<feature type="compositionally biased region" description="Basic residues" evidence="1">
    <location>
        <begin position="41"/>
        <end position="52"/>
    </location>
</feature>
<evidence type="ECO:0000313" key="2">
    <source>
        <dbReference type="EMBL" id="NDW07818.1"/>
    </source>
</evidence>
<feature type="compositionally biased region" description="Polar residues" evidence="1">
    <location>
        <begin position="28"/>
        <end position="38"/>
    </location>
</feature>
<keyword evidence="3" id="KW-1185">Reference proteome</keyword>
<sequence length="199" mass="21782">MRAGGLVGKIPQDELLATLLAMQQQRAGGSLRQPSAVSPVSRRKSAARSVPRTHNRGMRFVAKLLNWYKCRKHRRAAHRVAATTCIFDSTDISMSETMELVLILERILSNAKRDDHSFGEKAGLAAAAKMVASDIRQAIDEDADGNGYMREKLLKTEYGIVSGLGFGAVGAGDPKQLYDLATSQLHTLKNLVSESEMLR</sequence>
<dbReference type="Proteomes" id="UP000469011">
    <property type="component" value="Unassembled WGS sequence"/>
</dbReference>